<comment type="caution">
    <text evidence="8">The sequence shown here is derived from an EMBL/GenBank/DDBJ whole genome shotgun (WGS) entry which is preliminary data.</text>
</comment>
<feature type="transmembrane region" description="Helical" evidence="5">
    <location>
        <begin position="43"/>
        <end position="61"/>
    </location>
</feature>
<dbReference type="Pfam" id="PF01040">
    <property type="entry name" value="UbiA"/>
    <property type="match status" value="1"/>
</dbReference>
<evidence type="ECO:0000313" key="6">
    <source>
        <dbReference type="EMBL" id="HDM35837.1"/>
    </source>
</evidence>
<feature type="transmembrane region" description="Helical" evidence="5">
    <location>
        <begin position="234"/>
        <end position="254"/>
    </location>
</feature>
<reference evidence="6" key="2">
    <citation type="journal article" date="2020" name="mSystems">
        <title>Genome- and Community-Level Interaction Insights into Carbon Utilization and Element Cycling Functions of Hydrothermarchaeota in Hydrothermal Sediment.</title>
        <authorList>
            <person name="Zhou Z."/>
            <person name="Liu Y."/>
            <person name="Xu W."/>
            <person name="Pan J."/>
            <person name="Luo Z.H."/>
            <person name="Li M."/>
        </authorList>
    </citation>
    <scope>NUCLEOTIDE SEQUENCE [LARGE SCALE GENOMIC DNA]</scope>
    <source>
        <strain evidence="6">HyVt-185</strain>
        <strain evidence="7">HyVt-386</strain>
    </source>
</reference>
<dbReference type="Gene3D" id="1.20.120.1780">
    <property type="entry name" value="UbiA prenyltransferase"/>
    <property type="match status" value="1"/>
</dbReference>
<feature type="transmembrane region" description="Helical" evidence="5">
    <location>
        <begin position="137"/>
        <end position="156"/>
    </location>
</feature>
<dbReference type="STRING" id="1839936.SBU_000340"/>
<comment type="subcellular location">
    <subcellularLocation>
        <location evidence="1">Cell membrane</location>
        <topology evidence="1">Multi-pass membrane protein</topology>
    </subcellularLocation>
</comment>
<dbReference type="PANTHER" id="PTHR42723:SF1">
    <property type="entry name" value="CHLOROPHYLL SYNTHASE, CHLOROPLASTIC"/>
    <property type="match status" value="1"/>
</dbReference>
<dbReference type="PANTHER" id="PTHR42723">
    <property type="entry name" value="CHLOROPHYLL SYNTHASE"/>
    <property type="match status" value="1"/>
</dbReference>
<organism evidence="8 9">
    <name type="scientific">Candidatus Syntropharchaeum butanivorans</name>
    <dbReference type="NCBI Taxonomy" id="1839936"/>
    <lineage>
        <taxon>Archaea</taxon>
        <taxon>Methanobacteriati</taxon>
        <taxon>Methanobacteriota</taxon>
        <taxon>Stenosarchaea group</taxon>
        <taxon>Methanomicrobia</taxon>
        <taxon>Methanosarcinales</taxon>
        <taxon>ANME-2 cluster</taxon>
        <taxon>Candidatus Syntropharchaeum</taxon>
    </lineage>
</organism>
<dbReference type="EMBL" id="DQZR01000043">
    <property type="protein sequence ID" value="HDM35837.1"/>
    <property type="molecule type" value="Genomic_DNA"/>
</dbReference>
<dbReference type="EMBL" id="LYOR01000001">
    <property type="protein sequence ID" value="OFV67047.1"/>
    <property type="molecule type" value="Genomic_DNA"/>
</dbReference>
<reference evidence="8 9" key="1">
    <citation type="submission" date="2016-05" db="EMBL/GenBank/DDBJ databases">
        <title>Microbial consortia oxidize butane by reversing methanogenesis.</title>
        <authorList>
            <person name="Laso-Perez R."/>
            <person name="Richter M."/>
            <person name="Wegener G."/>
            <person name="Musat F."/>
        </authorList>
    </citation>
    <scope>NUCLEOTIDE SEQUENCE [LARGE SCALE GENOMIC DNA]</scope>
    <source>
        <strain evidence="8">BOX1</strain>
    </source>
</reference>
<dbReference type="NCBIfam" id="NF009523">
    <property type="entry name" value="PRK12884.1"/>
    <property type="match status" value="1"/>
</dbReference>
<dbReference type="CDD" id="cd13961">
    <property type="entry name" value="PT_UbiA_DGGGPS"/>
    <property type="match status" value="1"/>
</dbReference>
<keyword evidence="4 5" id="KW-0472">Membrane</keyword>
<evidence type="ECO:0000256" key="5">
    <source>
        <dbReference type="SAM" id="Phobius"/>
    </source>
</evidence>
<feature type="transmembrane region" description="Helical" evidence="5">
    <location>
        <begin position="20"/>
        <end position="36"/>
    </location>
</feature>
<gene>
    <name evidence="6" type="ORF">ENG09_01090</name>
    <name evidence="7" type="ORF">ENI32_06580</name>
    <name evidence="8" type="ORF">SBU_000340</name>
</gene>
<feature type="transmembrane region" description="Helical" evidence="5">
    <location>
        <begin position="210"/>
        <end position="228"/>
    </location>
</feature>
<evidence type="ECO:0000256" key="4">
    <source>
        <dbReference type="ARBA" id="ARBA00023136"/>
    </source>
</evidence>
<keyword evidence="3 5" id="KW-1133">Transmembrane helix</keyword>
<sequence>MGGVRPYLKAVWRLTRAEHGLMYAVGVVVGAVLGGARVSDAQVVLSGCITAIMLEAGTFALNDYYDFEVDRKNNRLDRPLVTGEIGLNEAFIMGWTLIAAGMLFALFLPIPCLLLAFIAAVLGVLYDIKLKETGPGGNLYISLTMALPFVFGGLLVKPEPDLILLVLASIAFLIGFGREVMKGIVDIEGDAIRDVSTIARRWGVKRAKQISALFYLIGITISPIPFLINLNPSYFMNIAYLVPLVFADLILLHVTFRLPSEDREGVDRLRSVSLIALLSGLIAFLAGAMIQLPLGGV</sequence>
<evidence type="ECO:0000313" key="9">
    <source>
        <dbReference type="Proteomes" id="UP000185779"/>
    </source>
</evidence>
<evidence type="ECO:0000256" key="1">
    <source>
        <dbReference type="ARBA" id="ARBA00004651"/>
    </source>
</evidence>
<protein>
    <submittedName>
        <fullName evidence="8">Prenyltransferase</fullName>
        <ecNumber evidence="8">2.5.1.-</ecNumber>
    </submittedName>
</protein>
<evidence type="ECO:0000256" key="3">
    <source>
        <dbReference type="ARBA" id="ARBA00022989"/>
    </source>
</evidence>
<keyword evidence="8" id="KW-0808">Transferase</keyword>
<dbReference type="InterPro" id="IPR050475">
    <property type="entry name" value="Prenyltransferase_related"/>
</dbReference>
<name>A0A1F2P6T4_9EURY</name>
<keyword evidence="2 5" id="KW-0812">Transmembrane</keyword>
<dbReference type="AlphaFoldDB" id="A0A1F2P6T4"/>
<proteinExistence type="predicted"/>
<accession>A0A1F2P6T4</accession>
<dbReference type="Proteomes" id="UP000885936">
    <property type="component" value="Unassembled WGS sequence"/>
</dbReference>
<evidence type="ECO:0000313" key="7">
    <source>
        <dbReference type="EMBL" id="HEC57528.1"/>
    </source>
</evidence>
<feature type="transmembrane region" description="Helical" evidence="5">
    <location>
        <begin position="92"/>
        <end position="125"/>
    </location>
</feature>
<dbReference type="Proteomes" id="UP000185779">
    <property type="component" value="Unassembled WGS sequence"/>
</dbReference>
<dbReference type="InterPro" id="IPR044878">
    <property type="entry name" value="UbiA_sf"/>
</dbReference>
<feature type="transmembrane region" description="Helical" evidence="5">
    <location>
        <begin position="274"/>
        <end position="294"/>
    </location>
</feature>
<dbReference type="Proteomes" id="UP000885863">
    <property type="component" value="Unassembled WGS sequence"/>
</dbReference>
<feature type="transmembrane region" description="Helical" evidence="5">
    <location>
        <begin position="162"/>
        <end position="181"/>
    </location>
</feature>
<dbReference type="GO" id="GO:0005886">
    <property type="term" value="C:plasma membrane"/>
    <property type="evidence" value="ECO:0007669"/>
    <property type="project" value="UniProtKB-SubCell"/>
</dbReference>
<dbReference type="GO" id="GO:0016765">
    <property type="term" value="F:transferase activity, transferring alkyl or aryl (other than methyl) groups"/>
    <property type="evidence" value="ECO:0007669"/>
    <property type="project" value="InterPro"/>
</dbReference>
<dbReference type="EMBL" id="DRIE01000108">
    <property type="protein sequence ID" value="HEC57528.1"/>
    <property type="molecule type" value="Genomic_DNA"/>
</dbReference>
<keyword evidence="9" id="KW-1185">Reference proteome</keyword>
<dbReference type="EC" id="2.5.1.-" evidence="8"/>
<evidence type="ECO:0000256" key="2">
    <source>
        <dbReference type="ARBA" id="ARBA00022692"/>
    </source>
</evidence>
<evidence type="ECO:0000313" key="8">
    <source>
        <dbReference type="EMBL" id="OFV67047.1"/>
    </source>
</evidence>
<dbReference type="InterPro" id="IPR000537">
    <property type="entry name" value="UbiA_prenyltransferase"/>
</dbReference>
<dbReference type="Gene3D" id="1.10.357.140">
    <property type="entry name" value="UbiA prenyltransferase"/>
    <property type="match status" value="1"/>
</dbReference>